<reference evidence="8" key="1">
    <citation type="submission" date="2020-10" db="EMBL/GenBank/DDBJ databases">
        <authorList>
            <person name="Gilroy R."/>
        </authorList>
    </citation>
    <scope>NUCLEOTIDE SEQUENCE</scope>
    <source>
        <strain evidence="8">CHK199-13235</strain>
    </source>
</reference>
<evidence type="ECO:0000256" key="4">
    <source>
        <dbReference type="ARBA" id="ARBA00022692"/>
    </source>
</evidence>
<keyword evidence="4 7" id="KW-0812">Transmembrane</keyword>
<feature type="transmembrane region" description="Helical" evidence="7">
    <location>
        <begin position="274"/>
        <end position="292"/>
    </location>
</feature>
<proteinExistence type="inferred from homology"/>
<evidence type="ECO:0000313" key="8">
    <source>
        <dbReference type="EMBL" id="HIS77393.1"/>
    </source>
</evidence>
<feature type="transmembrane region" description="Helical" evidence="7">
    <location>
        <begin position="39"/>
        <end position="65"/>
    </location>
</feature>
<feature type="transmembrane region" description="Helical" evidence="7">
    <location>
        <begin position="380"/>
        <end position="403"/>
    </location>
</feature>
<dbReference type="PANTHER" id="PTHR23514:SF3">
    <property type="entry name" value="BYPASS OF STOP CODON PROTEIN 6"/>
    <property type="match status" value="1"/>
</dbReference>
<keyword evidence="3" id="KW-0813">Transport</keyword>
<protein>
    <submittedName>
        <fullName evidence="8">MFS transporter</fullName>
    </submittedName>
</protein>
<keyword evidence="5 7" id="KW-1133">Transmembrane helix</keyword>
<dbReference type="GO" id="GO:0005886">
    <property type="term" value="C:plasma membrane"/>
    <property type="evidence" value="ECO:0007669"/>
    <property type="project" value="UniProtKB-SubCell"/>
</dbReference>
<evidence type="ECO:0000256" key="1">
    <source>
        <dbReference type="ARBA" id="ARBA00004651"/>
    </source>
</evidence>
<feature type="transmembrane region" description="Helical" evidence="7">
    <location>
        <begin position="206"/>
        <end position="225"/>
    </location>
</feature>
<feature type="transmembrane region" description="Helical" evidence="7">
    <location>
        <begin position="101"/>
        <end position="129"/>
    </location>
</feature>
<dbReference type="SUPFAM" id="SSF103473">
    <property type="entry name" value="MFS general substrate transporter"/>
    <property type="match status" value="1"/>
</dbReference>
<comment type="similarity">
    <text evidence="2">Belongs to the major facilitator superfamily.</text>
</comment>
<organism evidence="8 9">
    <name type="scientific">Candidatus Merdivicinus excrementipullorum</name>
    <dbReference type="NCBI Taxonomy" id="2840867"/>
    <lineage>
        <taxon>Bacteria</taxon>
        <taxon>Bacillati</taxon>
        <taxon>Bacillota</taxon>
        <taxon>Clostridia</taxon>
        <taxon>Eubacteriales</taxon>
        <taxon>Oscillospiraceae</taxon>
        <taxon>Oscillospiraceae incertae sedis</taxon>
        <taxon>Candidatus Merdivicinus</taxon>
    </lineage>
</organism>
<feature type="transmembrane region" description="Helical" evidence="7">
    <location>
        <begin position="168"/>
        <end position="186"/>
    </location>
</feature>
<gene>
    <name evidence="8" type="ORF">IAB51_11405</name>
</gene>
<dbReference type="InterPro" id="IPR036259">
    <property type="entry name" value="MFS_trans_sf"/>
</dbReference>
<sequence>MQPDYRRLKYACYSTNLSMSVVGSLQPLLFVSFRELYGISYALLGTLVLVNFCTQLFIDLIFSFYSHKFNIEKTVRAIPVITAAGLLIYALYPLFFPETAYFGLFLGSVVFASSGGLAEVLISPVIAAIPAENPEREMSKLHSIYAWGVVGVVIVSTLFLKVFGGENWHWLAILWTLIPAASAVLYHKQPVPPMQTPEKSGGVVKLIRQPALILCFLCIFLGGASECTMSQWSSSYLEKALNIPKVYGDIFGVAMFAVMLGLGRSLYAKYGKHIRRVLFAGTIGAAVCYLTAAFSNIALVGLIACGLTGFCVSMLWPGSLLVASDKFPTAGVAVFALMAAGGDLGGSVGPQLVGIVVDTAMENESLVNWAANMGLTADQIGMKAGLLIAAVFPILGILVTGILRREKKHEI</sequence>
<keyword evidence="6 7" id="KW-0472">Membrane</keyword>
<evidence type="ECO:0000313" key="9">
    <source>
        <dbReference type="Proteomes" id="UP000824002"/>
    </source>
</evidence>
<evidence type="ECO:0000256" key="7">
    <source>
        <dbReference type="SAM" id="Phobius"/>
    </source>
</evidence>
<feature type="transmembrane region" description="Helical" evidence="7">
    <location>
        <begin position="245"/>
        <end position="262"/>
    </location>
</feature>
<dbReference type="AlphaFoldDB" id="A0A9D1K1R9"/>
<feature type="transmembrane region" description="Helical" evidence="7">
    <location>
        <begin position="77"/>
        <end position="95"/>
    </location>
</feature>
<dbReference type="Gene3D" id="1.20.1250.20">
    <property type="entry name" value="MFS general substrate transporter like domains"/>
    <property type="match status" value="2"/>
</dbReference>
<dbReference type="Pfam" id="PF07690">
    <property type="entry name" value="MFS_1"/>
    <property type="match status" value="1"/>
</dbReference>
<dbReference type="InterPro" id="IPR051788">
    <property type="entry name" value="MFS_Transporter"/>
</dbReference>
<dbReference type="Proteomes" id="UP000824002">
    <property type="component" value="Unassembled WGS sequence"/>
</dbReference>
<dbReference type="InterPro" id="IPR011701">
    <property type="entry name" value="MFS"/>
</dbReference>
<comment type="caution">
    <text evidence="8">The sequence shown here is derived from an EMBL/GenBank/DDBJ whole genome shotgun (WGS) entry which is preliminary data.</text>
</comment>
<evidence type="ECO:0000256" key="5">
    <source>
        <dbReference type="ARBA" id="ARBA00022989"/>
    </source>
</evidence>
<feature type="transmembrane region" description="Helical" evidence="7">
    <location>
        <begin position="298"/>
        <end position="322"/>
    </location>
</feature>
<comment type="subcellular location">
    <subcellularLocation>
        <location evidence="1">Cell membrane</location>
        <topology evidence="1">Multi-pass membrane protein</topology>
    </subcellularLocation>
</comment>
<name>A0A9D1K1R9_9FIRM</name>
<reference evidence="8" key="2">
    <citation type="journal article" date="2021" name="PeerJ">
        <title>Extensive microbial diversity within the chicken gut microbiome revealed by metagenomics and culture.</title>
        <authorList>
            <person name="Gilroy R."/>
            <person name="Ravi A."/>
            <person name="Getino M."/>
            <person name="Pursley I."/>
            <person name="Horton D.L."/>
            <person name="Alikhan N.F."/>
            <person name="Baker D."/>
            <person name="Gharbi K."/>
            <person name="Hall N."/>
            <person name="Watson M."/>
            <person name="Adriaenssens E.M."/>
            <person name="Foster-Nyarko E."/>
            <person name="Jarju S."/>
            <person name="Secka A."/>
            <person name="Antonio M."/>
            <person name="Oren A."/>
            <person name="Chaudhuri R.R."/>
            <person name="La Ragione R."/>
            <person name="Hildebrand F."/>
            <person name="Pallen M.J."/>
        </authorList>
    </citation>
    <scope>NUCLEOTIDE SEQUENCE</scope>
    <source>
        <strain evidence="8">CHK199-13235</strain>
    </source>
</reference>
<dbReference type="GO" id="GO:0022857">
    <property type="term" value="F:transmembrane transporter activity"/>
    <property type="evidence" value="ECO:0007669"/>
    <property type="project" value="InterPro"/>
</dbReference>
<evidence type="ECO:0000256" key="3">
    <source>
        <dbReference type="ARBA" id="ARBA00022448"/>
    </source>
</evidence>
<evidence type="ECO:0000256" key="2">
    <source>
        <dbReference type="ARBA" id="ARBA00008335"/>
    </source>
</evidence>
<feature type="transmembrane region" description="Helical" evidence="7">
    <location>
        <begin position="141"/>
        <end position="162"/>
    </location>
</feature>
<accession>A0A9D1K1R9</accession>
<dbReference type="PANTHER" id="PTHR23514">
    <property type="entry name" value="BYPASS OF STOP CODON PROTEIN 6"/>
    <property type="match status" value="1"/>
</dbReference>
<dbReference type="EMBL" id="DVJP01000076">
    <property type="protein sequence ID" value="HIS77393.1"/>
    <property type="molecule type" value="Genomic_DNA"/>
</dbReference>
<evidence type="ECO:0000256" key="6">
    <source>
        <dbReference type="ARBA" id="ARBA00023136"/>
    </source>
</evidence>